<dbReference type="InterPro" id="IPR052113">
    <property type="entry name" value="FYVE-type_Zinc_Finger"/>
</dbReference>
<feature type="region of interest" description="Disordered" evidence="5">
    <location>
        <begin position="148"/>
        <end position="175"/>
    </location>
</feature>
<evidence type="ECO:0008006" key="11">
    <source>
        <dbReference type="Google" id="ProtNLM"/>
    </source>
</evidence>
<dbReference type="PROSITE" id="PS50178">
    <property type="entry name" value="ZF_FYVE"/>
    <property type="match status" value="1"/>
</dbReference>
<dbReference type="InterPro" id="IPR017455">
    <property type="entry name" value="Znf_FYVE-rel"/>
</dbReference>
<evidence type="ECO:0000259" key="7">
    <source>
        <dbReference type="PROSITE" id="PS50178"/>
    </source>
</evidence>
<dbReference type="SMART" id="SM01052">
    <property type="entry name" value="CAP_GLY"/>
    <property type="match status" value="1"/>
</dbReference>
<reference evidence="9 10" key="1">
    <citation type="journal article" date="2020" name="G3 (Bethesda)">
        <title>Improved Reference Genome for Cyclotella cryptica CCMP332, a Model for Cell Wall Morphogenesis, Salinity Adaptation, and Lipid Production in Diatoms (Bacillariophyta).</title>
        <authorList>
            <person name="Roberts W.R."/>
            <person name="Downey K.M."/>
            <person name="Ruck E.C."/>
            <person name="Traller J.C."/>
            <person name="Alverson A.J."/>
        </authorList>
    </citation>
    <scope>NUCLEOTIDE SEQUENCE [LARGE SCALE GENOMIC DNA]</scope>
    <source>
        <strain evidence="9 10">CCMP332</strain>
    </source>
</reference>
<feature type="region of interest" description="Disordered" evidence="5">
    <location>
        <begin position="1"/>
        <end position="25"/>
    </location>
</feature>
<dbReference type="Pfam" id="PF01302">
    <property type="entry name" value="CAP_GLY"/>
    <property type="match status" value="1"/>
</dbReference>
<dbReference type="PROSITE" id="PS50245">
    <property type="entry name" value="CAP_GLY_2"/>
    <property type="match status" value="1"/>
</dbReference>
<organism evidence="9 10">
    <name type="scientific">Cyclotella cryptica</name>
    <dbReference type="NCBI Taxonomy" id="29204"/>
    <lineage>
        <taxon>Eukaryota</taxon>
        <taxon>Sar</taxon>
        <taxon>Stramenopiles</taxon>
        <taxon>Ochrophyta</taxon>
        <taxon>Bacillariophyta</taxon>
        <taxon>Coscinodiscophyceae</taxon>
        <taxon>Thalassiosirophycidae</taxon>
        <taxon>Stephanodiscales</taxon>
        <taxon>Stephanodiscaceae</taxon>
        <taxon>Cyclotella</taxon>
    </lineage>
</organism>
<feature type="compositionally biased region" description="Polar residues" evidence="5">
    <location>
        <begin position="148"/>
        <end position="158"/>
    </location>
</feature>
<dbReference type="InterPro" id="IPR036859">
    <property type="entry name" value="CAP-Gly_dom_sf"/>
</dbReference>
<keyword evidence="1" id="KW-0479">Metal-binding</keyword>
<dbReference type="PANTHER" id="PTHR39490:SF8">
    <property type="entry name" value="ZINC FINGER FYVE DOMAIN-CONTAINING PROTEIN 21"/>
    <property type="match status" value="1"/>
</dbReference>
<feature type="domain" description="FYVE-type" evidence="7">
    <location>
        <begin position="190"/>
        <end position="252"/>
    </location>
</feature>
<dbReference type="SUPFAM" id="SSF48371">
    <property type="entry name" value="ARM repeat"/>
    <property type="match status" value="1"/>
</dbReference>
<feature type="compositionally biased region" description="Polar residues" evidence="5">
    <location>
        <begin position="1"/>
        <end position="11"/>
    </location>
</feature>
<dbReference type="SMART" id="SM00064">
    <property type="entry name" value="FYVE"/>
    <property type="match status" value="1"/>
</dbReference>
<name>A0ABD3PYY4_9STRA</name>
<protein>
    <recommendedName>
        <fullName evidence="11">HECT-type E3 ubiquitin transferase</fullName>
    </recommendedName>
</protein>
<feature type="compositionally biased region" description="Low complexity" evidence="5">
    <location>
        <begin position="12"/>
        <end position="22"/>
    </location>
</feature>
<dbReference type="SUPFAM" id="SSF57903">
    <property type="entry name" value="FYVE/PHD zinc finger"/>
    <property type="match status" value="1"/>
</dbReference>
<dbReference type="Gene3D" id="2.20.70.10">
    <property type="match status" value="2"/>
</dbReference>
<dbReference type="CDD" id="cd15760">
    <property type="entry name" value="FYVE_scVPS27p_like"/>
    <property type="match status" value="1"/>
</dbReference>
<dbReference type="GO" id="GO:0008270">
    <property type="term" value="F:zinc ion binding"/>
    <property type="evidence" value="ECO:0007669"/>
    <property type="project" value="UniProtKB-KW"/>
</dbReference>
<gene>
    <name evidence="9" type="ORF">HJC23_006054</name>
</gene>
<dbReference type="InterPro" id="IPR001202">
    <property type="entry name" value="WW_dom"/>
</dbReference>
<dbReference type="PANTHER" id="PTHR39490">
    <property type="entry name" value="ARRESTIN DOMAIN-CONTAINING PROTEIN D"/>
    <property type="match status" value="1"/>
</dbReference>
<dbReference type="InterPro" id="IPR013083">
    <property type="entry name" value="Znf_RING/FYVE/PHD"/>
</dbReference>
<feature type="domain" description="WW" evidence="6">
    <location>
        <begin position="18"/>
        <end position="52"/>
    </location>
</feature>
<dbReference type="SMART" id="SM00456">
    <property type="entry name" value="WW"/>
    <property type="match status" value="2"/>
</dbReference>
<dbReference type="PROSITE" id="PS50020">
    <property type="entry name" value="WW_DOMAIN_2"/>
    <property type="match status" value="2"/>
</dbReference>
<keyword evidence="10" id="KW-1185">Reference proteome</keyword>
<sequence>MTSALLNHNRMNSSSSKNSNKNGWFQSLDPATGRIFYANNFTRTTQWDPPPGWHDEAQHETSTRHIDEKCPAEFTAASLPDGWEEMEDPRTKRKFYIDHIHKVTTWEHPSMSRVANGSSKTSAVNANVNDFSDFGAAPSVLTLNRFGSHSKWDQNPRQGSRHAQKDASFDAPSNANAPPRLNFTVVSVPDALRPRCPSCHAVFSYTKRRHHCRLCGDVFCDACSSGRAVLPLDGEEFNVAVRVCDECMVDVKRGNYFSWRRYLTPLQLYDGRKKPVLNTTTDGAGSSGDKTKEITIDTVAASLSSLSVDIDAILSNPTNVDNQITIPAEVLIPAVGRHLGNRKTAEYAICVLASLVTLGNVVGNDSFALAVYGMDQSNNGMNVAAMNRVRSSNSILSISSEESRSDQRLMTKPCEIVDGILSVLEWSGSDGRAVGALEQAAKIIFYITEPTFIANALSMLSSETEEHDGDPSTNNSKPVDVDPLGLTTNTLGLDVHRAIRAMLDHATNSSSQSLQRWATASLRHLIAEDHRLACIVSSGPNRYESFTSKLVSTGGVTILCSLLGSDDADTRLHATSALEAIVVATREIGMTSSDAGGNEFYRVGRGTKADSEIIDVIVSNGGCGSVLAHLLMSADESVAMKGCEFSLALIRPLLTDPRGSSRSLHTCTSSASFGISPGALDDGLNSYRQAALALVIGEDLAKSSSKEFSCLPSLIQIMKSAADQPYPARSLKLQVAAAECLAAIALAVCHVVGAINSGVGSFDSLLYQRSKRALEVMENERIYELAYKVVTSPSLSSLDPSRNTPQATLREAVGLILFAMASCSNIAFTYLTSNRAVSEILRIAGESGMLKASSAVRGKWASRGLSFLEASTALMIRACALFAKKADDSSQMTLLSLLFDALDSGAISMVSRVMKEKVNLQKHDEAYSQIRIKIACCFMLSAMFEMASVDGTSRLYSAIDADCAASFASNDTLDSSVVTSTLSLLRATIPYAHKFPNDSSNEPLPMIELSEACLLAVGGMCGAKSCCFIDVSTGSDVAIKSCEESKLDKYTYMRHDACAMAFDALRMDADQGKLLPAVLIGTLGESCIIPMLRLSLAIAQNVEDVRGELVRTGILVPLCDILQTSIATLVQMCGPVVNAGNLDSGSKASLNNAIRNLSSVLSYGKHSNAQNSNVQYSLTLESLKTLEGLCANETLLNSISQVTLPAITKFLPSIACTSDYDAFLCVALNIVCCLASSPTHSTLVANSGIIPLIVKISGDILNNTKCGMGKSMEISLNILHYLASSRNDRLIKEVLLSNGVTSLTARVLDIPDISDEMSRIALMTVSMLVSHVFVSPYQEESIRLVHEISGKQAFLGRMIATMTTCEHEGILDNGLVTKNVNISIPGLYGKSFPKDVSSAAIRLLFQITWLFCADVKNRISFFNAFMLRNETEAAPTVAVACCSFLIILSDETIGFGCQLDVQERSFYVGARLTTVQKFLIQGLNLSLELCMSSETLRIYTEDLISLYKIPQRCLLFCQMEDIASEAFKLFQTVTKIGTVSVGKLLLGDKPSLMALLDLVMADHLQSANKVQASRTFALLLGSLAKEGFLTTAVVELGLRSRAIAALTAAIVIDGGDETIIDEDESSLSRICVNCLESILCNDQSQIEMTSTEARAMASAIGKAISSTVLGRIFTQASRESTLGDSYVDNSVDRANISRSPESRLLCAMSSFPESLIILSKVGGLEAVGLLAHDGDISAIRALKEVCNIDPNFITAVDGHISILDAMTSIENKLAFGKSNPTELREVAASCIHIITRLATNEETRSAIMTDERSAEALKFAAHLVVASSKHHVNSKARSHTRDAFVLNNEKMLIPNKTTLDPEEVPPTKLQLNDPVIVEPPSSKNDCSPSTHQLEGVIAHIGPVQFAPGDDWIGIRLTGKSSGLGKNNGVVKGVRYFDCDNEKDGVFVKKNNIIKKQLPDVTSETETEVEASLGDFEAFSNSSLERLFSRYLILEDDLSLERAALSLMATFLSSKPHRDILICNHWLMDAIIAAIRTESPVLIAFQSEALKFLRSSAIYTIDCARSVAELISKKVLQVSRDMNRLSSSKRMAALAISGLQALFSAPIGDDLRLKSIDACSGLFIYAVDSLYVGSKVQRDTLSVADGELFCNLTSLFLLVNGNTETRNTILSSRHVSSILRLILMTSGFDGIIGISKNEGAEYFDAAMEYSLLFLSFVMHEECQVLLEKSYALLIQEVEPSPGAFARCLDCISNGKFGGVSRLAARHLSSNIFFV</sequence>
<dbReference type="PROSITE" id="PS00845">
    <property type="entry name" value="CAP_GLY_1"/>
    <property type="match status" value="1"/>
</dbReference>
<dbReference type="InterPro" id="IPR036020">
    <property type="entry name" value="WW_dom_sf"/>
</dbReference>
<dbReference type="SUPFAM" id="SSF74924">
    <property type="entry name" value="Cap-Gly domain"/>
    <property type="match status" value="1"/>
</dbReference>
<evidence type="ECO:0000256" key="2">
    <source>
        <dbReference type="ARBA" id="ARBA00022771"/>
    </source>
</evidence>
<dbReference type="Proteomes" id="UP001516023">
    <property type="component" value="Unassembled WGS sequence"/>
</dbReference>
<keyword evidence="3" id="KW-0862">Zinc</keyword>
<keyword evidence="2 4" id="KW-0863">Zinc-finger</keyword>
<feature type="domain" description="CAP-Gly" evidence="8">
    <location>
        <begin position="1901"/>
        <end position="1948"/>
    </location>
</feature>
<evidence type="ECO:0000256" key="3">
    <source>
        <dbReference type="ARBA" id="ARBA00022833"/>
    </source>
</evidence>
<dbReference type="Gene3D" id="2.30.30.190">
    <property type="entry name" value="CAP Gly-rich-like domain"/>
    <property type="match status" value="1"/>
</dbReference>
<evidence type="ECO:0000313" key="9">
    <source>
        <dbReference type="EMBL" id="KAL3791325.1"/>
    </source>
</evidence>
<feature type="region of interest" description="Disordered" evidence="5">
    <location>
        <begin position="463"/>
        <end position="483"/>
    </location>
</feature>
<dbReference type="InterPro" id="IPR016024">
    <property type="entry name" value="ARM-type_fold"/>
</dbReference>
<dbReference type="Gene3D" id="3.30.40.10">
    <property type="entry name" value="Zinc/RING finger domain, C3HC4 (zinc finger)"/>
    <property type="match status" value="1"/>
</dbReference>
<dbReference type="InterPro" id="IPR011989">
    <property type="entry name" value="ARM-like"/>
</dbReference>
<evidence type="ECO:0000256" key="4">
    <source>
        <dbReference type="PROSITE-ProRule" id="PRU00091"/>
    </source>
</evidence>
<dbReference type="InterPro" id="IPR000306">
    <property type="entry name" value="Znf_FYVE"/>
</dbReference>
<evidence type="ECO:0000256" key="1">
    <source>
        <dbReference type="ARBA" id="ARBA00022723"/>
    </source>
</evidence>
<dbReference type="SUPFAM" id="SSF51045">
    <property type="entry name" value="WW domain"/>
    <property type="match status" value="2"/>
</dbReference>
<evidence type="ECO:0000259" key="6">
    <source>
        <dbReference type="PROSITE" id="PS50020"/>
    </source>
</evidence>
<dbReference type="InterPro" id="IPR011011">
    <property type="entry name" value="Znf_FYVE_PHD"/>
</dbReference>
<dbReference type="Pfam" id="PF00397">
    <property type="entry name" value="WW"/>
    <property type="match status" value="2"/>
</dbReference>
<evidence type="ECO:0000259" key="8">
    <source>
        <dbReference type="PROSITE" id="PS50245"/>
    </source>
</evidence>
<accession>A0ABD3PYY4</accession>
<evidence type="ECO:0000313" key="10">
    <source>
        <dbReference type="Proteomes" id="UP001516023"/>
    </source>
</evidence>
<dbReference type="PROSITE" id="PS01159">
    <property type="entry name" value="WW_DOMAIN_1"/>
    <property type="match status" value="2"/>
</dbReference>
<proteinExistence type="predicted"/>
<feature type="domain" description="WW" evidence="6">
    <location>
        <begin position="77"/>
        <end position="111"/>
    </location>
</feature>
<comment type="caution">
    <text evidence="9">The sequence shown here is derived from an EMBL/GenBank/DDBJ whole genome shotgun (WGS) entry which is preliminary data.</text>
</comment>
<dbReference type="EMBL" id="JABMIG020000115">
    <property type="protein sequence ID" value="KAL3791325.1"/>
    <property type="molecule type" value="Genomic_DNA"/>
</dbReference>
<dbReference type="CDD" id="cd00201">
    <property type="entry name" value="WW"/>
    <property type="match status" value="2"/>
</dbReference>
<dbReference type="Gene3D" id="1.25.10.10">
    <property type="entry name" value="Leucine-rich Repeat Variant"/>
    <property type="match status" value="1"/>
</dbReference>
<evidence type="ECO:0000256" key="5">
    <source>
        <dbReference type="SAM" id="MobiDB-lite"/>
    </source>
</evidence>
<dbReference type="InterPro" id="IPR000938">
    <property type="entry name" value="CAP-Gly_domain"/>
</dbReference>
<dbReference type="Pfam" id="PF01363">
    <property type="entry name" value="FYVE"/>
    <property type="match status" value="1"/>
</dbReference>